<evidence type="ECO:0000256" key="1">
    <source>
        <dbReference type="SAM" id="Phobius"/>
    </source>
</evidence>
<proteinExistence type="predicted"/>
<dbReference type="InterPro" id="IPR002020">
    <property type="entry name" value="Citrate_synthase"/>
</dbReference>
<evidence type="ECO:0000313" key="2">
    <source>
        <dbReference type="EMBL" id="KKK81618.1"/>
    </source>
</evidence>
<keyword evidence="1" id="KW-0812">Transmembrane</keyword>
<dbReference type="Gene3D" id="1.10.580.10">
    <property type="entry name" value="Citrate Synthase, domain 1"/>
    <property type="match status" value="1"/>
</dbReference>
<comment type="caution">
    <text evidence="2">The sequence shown here is derived from an EMBL/GenBank/DDBJ whole genome shotgun (WGS) entry which is preliminary data.</text>
</comment>
<reference evidence="2" key="1">
    <citation type="journal article" date="2015" name="Nature">
        <title>Complex archaea that bridge the gap between prokaryotes and eukaryotes.</title>
        <authorList>
            <person name="Spang A."/>
            <person name="Saw J.H."/>
            <person name="Jorgensen S.L."/>
            <person name="Zaremba-Niedzwiedzka K."/>
            <person name="Martijn J."/>
            <person name="Lind A.E."/>
            <person name="van Eijk R."/>
            <person name="Schleper C."/>
            <person name="Guy L."/>
            <person name="Ettema T.J."/>
        </authorList>
    </citation>
    <scope>NUCLEOTIDE SEQUENCE</scope>
</reference>
<dbReference type="Pfam" id="PF00285">
    <property type="entry name" value="Citrate_synt"/>
    <property type="match status" value="1"/>
</dbReference>
<protein>
    <submittedName>
        <fullName evidence="2">Uncharacterized protein</fullName>
    </submittedName>
</protein>
<dbReference type="EMBL" id="LAZR01053043">
    <property type="protein sequence ID" value="KKK81618.1"/>
    <property type="molecule type" value="Genomic_DNA"/>
</dbReference>
<dbReference type="SUPFAM" id="SSF48256">
    <property type="entry name" value="Citrate synthase"/>
    <property type="match status" value="1"/>
</dbReference>
<dbReference type="AlphaFoldDB" id="A0A0F8YJN3"/>
<dbReference type="GO" id="GO:0046912">
    <property type="term" value="F:acyltransferase activity, acyl groups converted into alkyl on transfer"/>
    <property type="evidence" value="ECO:0007669"/>
    <property type="project" value="InterPro"/>
</dbReference>
<keyword evidence="1" id="KW-1133">Transmembrane helix</keyword>
<dbReference type="PRINTS" id="PR00143">
    <property type="entry name" value="CITRTSNTHASE"/>
</dbReference>
<dbReference type="InterPro" id="IPR036969">
    <property type="entry name" value="Citrate_synthase_sf"/>
</dbReference>
<sequence length="82" mass="9632">SQEMEDIVTAEKGLHPNLDFYTSSAYYLLGIPISLYTPIFVASRVTGWIAHVMEQYNDNRLIRPRSEYVGHERRKYIPLEDR</sequence>
<name>A0A0F8YJN3_9ZZZZ</name>
<dbReference type="PANTHER" id="PTHR42871">
    <property type="entry name" value="CITRATE SYNTHASE"/>
    <property type="match status" value="1"/>
</dbReference>
<dbReference type="PANTHER" id="PTHR42871:SF1">
    <property type="entry name" value="CITRATE SYNTHASE"/>
    <property type="match status" value="1"/>
</dbReference>
<accession>A0A0F8YJN3</accession>
<gene>
    <name evidence="2" type="ORF">LCGC14_2811630</name>
</gene>
<dbReference type="InterPro" id="IPR016142">
    <property type="entry name" value="Citrate_synth-like_lrg_a-sub"/>
</dbReference>
<feature type="non-terminal residue" evidence="2">
    <location>
        <position position="1"/>
    </location>
</feature>
<organism evidence="2">
    <name type="scientific">marine sediment metagenome</name>
    <dbReference type="NCBI Taxonomy" id="412755"/>
    <lineage>
        <taxon>unclassified sequences</taxon>
        <taxon>metagenomes</taxon>
        <taxon>ecological metagenomes</taxon>
    </lineage>
</organism>
<feature type="transmembrane region" description="Helical" evidence="1">
    <location>
        <begin position="24"/>
        <end position="43"/>
    </location>
</feature>
<keyword evidence="1" id="KW-0472">Membrane</keyword>